<sequence>MAYEKDRSYATFERHDEYVQIQNTLVNQDLFVEPDTELDKKEVLLVSKLSVILNDYQEQSYLLDPFLESLLSPVINKFKGFVHDYSNVSGKVPSTRRVERLCLILYGYVKFRGYKIIVRFFPHEIADLPIALNFMLMQEGVVQHHSLWALRYIMMLWLSLVSMLPFDLAQFDDESEPGHAARSLELIGKTYLGKAGLERDGAALLLSRLYMRKDIKYAFPEFAIGSLQVINEIVKSGSVDQVLDLIPEYLEIIECLNEGSIFVTNTILRKLRAKLISRMAVRMLPPPRVRKRGRMLDASLSTTNEHETGIGEHEIPEVVETLLQYLFDCLQDKALYFDLRKGSHSIGSNVRDAAAYVLWSLARSHDLTSLQPYSNDLARKLVTVALFDREIHIRRAASAAFQEHVGRTGLFPHGIDVLRKTDFYAISSRQHAFIVAAPQVAEHLEYRPYLIDHLLQVVLRHWDVGMREIGSKSLREICKLNLLELGPSMTRRTTELLKSYDICDVQGALLALSETSAAYRDLDDPEIRDRLLREVSLSPLYKFELSLYPKTFSYLSFVDKDVIFGSRNGTVVAAACQLIGNAITLAEIELKERSSVLDWKKIIDHGLRYRLETVQAAAAAAYAAISEREDLSDDIRRLIKDLKSGLPIFQQSLANVLGLIDYNKCQRSLSPSLGYLLDQTKASSRAAIEVRRNSYRALPRILHTLSHNLTNSLSPPMVQSIIDSLLSGLNDYTIDERGDVGSWVRIACVQGLTSCISDLFAVAASVENFEEYLPLPKYQHAVAGILKQGVERLDNVRQEAGICFSRLLRLPPVKSGECVWSLPGLSLFEENFSMMDTTLPSWLARESERDEPPDWANGAWLFPRAVKLVTISEFQPLVLKGLISSIGCKTEGTHRPAAKSMSAFAKSLPASNDEGYSLTDLLTDVMGVARANATLNSVVVPVLQTLTILLEADALLSLVDTPLGVKKLSALLDLVTRNVGRFKNVQRIQESMKITVNLIAIEVVSRRAISCLSDFLVHPYPRIRADTAEYLYLFLQGTDALEIEEEAEEILLETEWSSDNAEVAKNASQRLLVLLLASAVVE</sequence>
<dbReference type="HOGENOM" id="CLU_003043_0_1_1"/>
<dbReference type="PANTHER" id="PTHR12658:SF0">
    <property type="entry name" value="TUBULIN-SPECIFIC CHAPERONE D"/>
    <property type="match status" value="1"/>
</dbReference>
<evidence type="ECO:0000313" key="4">
    <source>
        <dbReference type="EMBL" id="EKM79449.1"/>
    </source>
</evidence>
<protein>
    <submittedName>
        <fullName evidence="4">Uncharacterized protein</fullName>
    </submittedName>
</protein>
<evidence type="ECO:0000256" key="1">
    <source>
        <dbReference type="ARBA" id="ARBA00023186"/>
    </source>
</evidence>
<gene>
    <name evidence="4" type="ORF">AGABI1DRAFT_120846</name>
</gene>
<dbReference type="KEGG" id="abp:AGABI1DRAFT120846"/>
<dbReference type="GO" id="GO:0007023">
    <property type="term" value="P:post-chaperonin tubulin folding pathway"/>
    <property type="evidence" value="ECO:0007669"/>
    <property type="project" value="InterPro"/>
</dbReference>
<dbReference type="PANTHER" id="PTHR12658">
    <property type="entry name" value="BETA-TUBULIN COFACTOR D"/>
    <property type="match status" value="1"/>
</dbReference>
<name>K5VY85_AGABU</name>
<dbReference type="SUPFAM" id="SSF48371">
    <property type="entry name" value="ARM repeat"/>
    <property type="match status" value="1"/>
</dbReference>
<organism evidence="4 5">
    <name type="scientific">Agaricus bisporus var. burnettii (strain JB137-S8 / ATCC MYA-4627 / FGSC 10392)</name>
    <name type="common">White button mushroom</name>
    <dbReference type="NCBI Taxonomy" id="597362"/>
    <lineage>
        <taxon>Eukaryota</taxon>
        <taxon>Fungi</taxon>
        <taxon>Dikarya</taxon>
        <taxon>Basidiomycota</taxon>
        <taxon>Agaricomycotina</taxon>
        <taxon>Agaricomycetes</taxon>
        <taxon>Agaricomycetidae</taxon>
        <taxon>Agaricales</taxon>
        <taxon>Agaricineae</taxon>
        <taxon>Agaricaceae</taxon>
        <taxon>Agaricus</taxon>
    </lineage>
</organism>
<dbReference type="Gene3D" id="1.25.10.10">
    <property type="entry name" value="Leucine-rich Repeat Variant"/>
    <property type="match status" value="1"/>
</dbReference>
<dbReference type="InParanoid" id="K5VY85"/>
<dbReference type="OrthoDB" id="1735853at2759"/>
<evidence type="ECO:0000259" key="2">
    <source>
        <dbReference type="Pfam" id="PF12612"/>
    </source>
</evidence>
<dbReference type="GO" id="GO:0007021">
    <property type="term" value="P:tubulin complex assembly"/>
    <property type="evidence" value="ECO:0007669"/>
    <property type="project" value="InterPro"/>
</dbReference>
<keyword evidence="5" id="KW-1185">Reference proteome</keyword>
<dbReference type="GeneID" id="18825703"/>
<feature type="domain" description="Tubulin-folding cofactor D C-terminal" evidence="2">
    <location>
        <begin position="779"/>
        <end position="987"/>
    </location>
</feature>
<dbReference type="FunCoup" id="K5VY85">
    <property type="interactions" value="445"/>
</dbReference>
<proteinExistence type="predicted"/>
<dbReference type="InterPro" id="IPR011989">
    <property type="entry name" value="ARM-like"/>
</dbReference>
<reference evidence="5" key="1">
    <citation type="journal article" date="2012" name="Proc. Natl. Acad. Sci. U.S.A.">
        <title>Genome sequence of the button mushroom Agaricus bisporus reveals mechanisms governing adaptation to a humic-rich ecological niche.</title>
        <authorList>
            <person name="Morin E."/>
            <person name="Kohler A."/>
            <person name="Baker A.R."/>
            <person name="Foulongne-Oriol M."/>
            <person name="Lombard V."/>
            <person name="Nagy L.G."/>
            <person name="Ohm R.A."/>
            <person name="Patyshakuliyeva A."/>
            <person name="Brun A."/>
            <person name="Aerts A.L."/>
            <person name="Bailey A.M."/>
            <person name="Billette C."/>
            <person name="Coutinho P.M."/>
            <person name="Deakin G."/>
            <person name="Doddapaneni H."/>
            <person name="Floudas D."/>
            <person name="Grimwood J."/>
            <person name="Hilden K."/>
            <person name="Kuees U."/>
            <person name="LaButti K.M."/>
            <person name="Lapidus A."/>
            <person name="Lindquist E.A."/>
            <person name="Lucas S.M."/>
            <person name="Murat C."/>
            <person name="Riley R.W."/>
            <person name="Salamov A.A."/>
            <person name="Schmutz J."/>
            <person name="Subramanian V."/>
            <person name="Woesten H.A.B."/>
            <person name="Xu J."/>
            <person name="Eastwood D.C."/>
            <person name="Foster G.D."/>
            <person name="Sonnenberg A.S."/>
            <person name="Cullen D."/>
            <person name="de Vries R.P."/>
            <person name="Lundell T."/>
            <person name="Hibbett D.S."/>
            <person name="Henrissat B."/>
            <person name="Burton K.S."/>
            <person name="Kerrigan R.W."/>
            <person name="Challen M.P."/>
            <person name="Grigoriev I.V."/>
            <person name="Martin F."/>
        </authorList>
    </citation>
    <scope>NUCLEOTIDE SEQUENCE [LARGE SCALE GENOMIC DNA]</scope>
    <source>
        <strain evidence="5">JB137-S8 / ATCC MYA-4627 / FGSC 10392</strain>
    </source>
</reference>
<dbReference type="GO" id="GO:0048487">
    <property type="term" value="F:beta-tubulin binding"/>
    <property type="evidence" value="ECO:0007669"/>
    <property type="project" value="InterPro"/>
</dbReference>
<dbReference type="AlphaFoldDB" id="K5VY85"/>
<dbReference type="Pfam" id="PF12612">
    <property type="entry name" value="TFCD_C"/>
    <property type="match status" value="1"/>
</dbReference>
<dbReference type="RefSeq" id="XP_007330103.1">
    <property type="nucleotide sequence ID" value="XM_007330041.1"/>
</dbReference>
<dbReference type="EMBL" id="JH971390">
    <property type="protein sequence ID" value="EKM79449.1"/>
    <property type="molecule type" value="Genomic_DNA"/>
</dbReference>
<evidence type="ECO:0000259" key="3">
    <source>
        <dbReference type="Pfam" id="PF25767"/>
    </source>
</evidence>
<dbReference type="Proteomes" id="UP000008493">
    <property type="component" value="Unassembled WGS sequence"/>
</dbReference>
<dbReference type="InterPro" id="IPR058033">
    <property type="entry name" value="ARM_TBCD_2nd"/>
</dbReference>
<accession>K5VY85</accession>
<keyword evidence="1" id="KW-0143">Chaperone</keyword>
<dbReference type="eggNOG" id="KOG1943">
    <property type="taxonomic scope" value="Eukaryota"/>
</dbReference>
<feature type="domain" description="Tubulin-folding cofactor D ARM repeats" evidence="3">
    <location>
        <begin position="332"/>
        <end position="415"/>
    </location>
</feature>
<dbReference type="InterPro" id="IPR033162">
    <property type="entry name" value="TBCD"/>
</dbReference>
<dbReference type="OMA" id="EPHEAWH"/>
<dbReference type="Pfam" id="PF23579">
    <property type="entry name" value="ARM_TBCD"/>
    <property type="match status" value="1"/>
</dbReference>
<dbReference type="GO" id="GO:0005096">
    <property type="term" value="F:GTPase activator activity"/>
    <property type="evidence" value="ECO:0007669"/>
    <property type="project" value="InterPro"/>
</dbReference>
<evidence type="ECO:0000313" key="5">
    <source>
        <dbReference type="Proteomes" id="UP000008493"/>
    </source>
</evidence>
<dbReference type="InterPro" id="IPR022577">
    <property type="entry name" value="TBCD_C"/>
</dbReference>
<dbReference type="Pfam" id="PF25767">
    <property type="entry name" value="ARM_TBCD_2nd"/>
    <property type="match status" value="1"/>
</dbReference>
<dbReference type="InterPro" id="IPR016024">
    <property type="entry name" value="ARM-type_fold"/>
</dbReference>
<dbReference type="GO" id="GO:0000226">
    <property type="term" value="P:microtubule cytoskeleton organization"/>
    <property type="evidence" value="ECO:0007669"/>
    <property type="project" value="TreeGrafter"/>
</dbReference>
<dbReference type="STRING" id="597362.K5VY85"/>